<dbReference type="OrthoDB" id="5515313at2"/>
<name>A0A3N1UPZ0_9BACT</name>
<dbReference type="Proteomes" id="UP000276223">
    <property type="component" value="Unassembled WGS sequence"/>
</dbReference>
<dbReference type="AlphaFoldDB" id="A0A3N1UPZ0"/>
<reference evidence="1 2" key="1">
    <citation type="submission" date="2018-11" db="EMBL/GenBank/DDBJ databases">
        <title>Genomic Encyclopedia of Type Strains, Phase IV (KMG-IV): sequencing the most valuable type-strain genomes for metagenomic binning, comparative biology and taxonomic classification.</title>
        <authorList>
            <person name="Goeker M."/>
        </authorList>
    </citation>
    <scope>NUCLEOTIDE SEQUENCE [LARGE SCALE GENOMIC DNA]</scope>
    <source>
        <strain evidence="1 2">DSM 22027</strain>
    </source>
</reference>
<evidence type="ECO:0000313" key="1">
    <source>
        <dbReference type="EMBL" id="ROQ93202.1"/>
    </source>
</evidence>
<dbReference type="RefSeq" id="WP_123289734.1">
    <property type="nucleotide sequence ID" value="NZ_RJVA01000011.1"/>
</dbReference>
<protein>
    <submittedName>
        <fullName evidence="1">Uncharacterized protein</fullName>
    </submittedName>
</protein>
<organism evidence="1 2">
    <name type="scientific">Desulfosoma caldarium</name>
    <dbReference type="NCBI Taxonomy" id="610254"/>
    <lineage>
        <taxon>Bacteria</taxon>
        <taxon>Pseudomonadati</taxon>
        <taxon>Thermodesulfobacteriota</taxon>
        <taxon>Syntrophobacteria</taxon>
        <taxon>Syntrophobacterales</taxon>
        <taxon>Syntrophobacteraceae</taxon>
        <taxon>Desulfosoma</taxon>
    </lineage>
</organism>
<comment type="caution">
    <text evidence="1">The sequence shown here is derived from an EMBL/GenBank/DDBJ whole genome shotgun (WGS) entry which is preliminary data.</text>
</comment>
<accession>A0A3N1UPZ0</accession>
<evidence type="ECO:0000313" key="2">
    <source>
        <dbReference type="Proteomes" id="UP000276223"/>
    </source>
</evidence>
<dbReference type="EMBL" id="RJVA01000011">
    <property type="protein sequence ID" value="ROQ93202.1"/>
    <property type="molecule type" value="Genomic_DNA"/>
</dbReference>
<proteinExistence type="predicted"/>
<keyword evidence="2" id="KW-1185">Reference proteome</keyword>
<sequence>MDNVVFLDQMRRQKLASRAFRLWRRLFSGDHPWNEKTRWQDLTHSMLLRFASEDQNAQKALYDLIMVTQGLGDGDHFTSVNLETLCRLLNGYFYLTDQARFEIMARLDWVQRSPRMERPILDMACDPSIYETEALWEIPPLCPRHPEYEKDWMTKGMERSVLVRKAIPQALQQLRAMAQNPVTM</sequence>
<gene>
    <name evidence="1" type="ORF">EDC27_1208</name>
</gene>